<protein>
    <submittedName>
        <fullName evidence="2">DUF4153 domain-containing protein</fullName>
    </submittedName>
</protein>
<keyword evidence="1" id="KW-1133">Transmembrane helix</keyword>
<feature type="transmembrane region" description="Helical" evidence="1">
    <location>
        <begin position="82"/>
        <end position="102"/>
    </location>
</feature>
<keyword evidence="3" id="KW-1185">Reference proteome</keyword>
<feature type="transmembrane region" description="Helical" evidence="1">
    <location>
        <begin position="108"/>
        <end position="126"/>
    </location>
</feature>
<dbReference type="Pfam" id="PF13687">
    <property type="entry name" value="DUF4153"/>
    <property type="match status" value="1"/>
</dbReference>
<keyword evidence="1" id="KW-0472">Membrane</keyword>
<gene>
    <name evidence="2" type="ORF">J0B03_08465</name>
</gene>
<evidence type="ECO:0000256" key="1">
    <source>
        <dbReference type="SAM" id="Phobius"/>
    </source>
</evidence>
<dbReference type="KEGG" id="alka:J0B03_08465"/>
<accession>A0A974XDH8</accession>
<feature type="transmembrane region" description="Helical" evidence="1">
    <location>
        <begin position="289"/>
        <end position="307"/>
    </location>
</feature>
<organism evidence="2 3">
    <name type="scientific">Alkalibacter rhizosphaerae</name>
    <dbReference type="NCBI Taxonomy" id="2815577"/>
    <lineage>
        <taxon>Bacteria</taxon>
        <taxon>Bacillati</taxon>
        <taxon>Bacillota</taxon>
        <taxon>Clostridia</taxon>
        <taxon>Eubacteriales</taxon>
        <taxon>Eubacteriaceae</taxon>
        <taxon>Alkalibacter</taxon>
    </lineage>
</organism>
<name>A0A974XDH8_9FIRM</name>
<dbReference type="EMBL" id="CP071444">
    <property type="protein sequence ID" value="QSX07842.1"/>
    <property type="molecule type" value="Genomic_DNA"/>
</dbReference>
<dbReference type="InterPro" id="IPR025291">
    <property type="entry name" value="DUF4153"/>
</dbReference>
<evidence type="ECO:0000313" key="2">
    <source>
        <dbReference type="EMBL" id="QSX07842.1"/>
    </source>
</evidence>
<dbReference type="Proteomes" id="UP000663499">
    <property type="component" value="Chromosome"/>
</dbReference>
<feature type="transmembrane region" description="Helical" evidence="1">
    <location>
        <begin position="51"/>
        <end position="70"/>
    </location>
</feature>
<reference evidence="2" key="1">
    <citation type="submission" date="2021-03" db="EMBL/GenBank/DDBJ databases">
        <title>Alkalibacter marinus sp. nov., isolated from tidal flat sediment.</title>
        <authorList>
            <person name="Namirimu T."/>
            <person name="Yang J.-A."/>
            <person name="Yang S.-H."/>
            <person name="Kim Y.-J."/>
            <person name="Kwon K.K."/>
        </authorList>
    </citation>
    <scope>NUCLEOTIDE SEQUENCE</scope>
    <source>
        <strain evidence="2">ES005</strain>
    </source>
</reference>
<feature type="transmembrane region" description="Helical" evidence="1">
    <location>
        <begin position="178"/>
        <end position="199"/>
    </location>
</feature>
<evidence type="ECO:0000313" key="3">
    <source>
        <dbReference type="Proteomes" id="UP000663499"/>
    </source>
</evidence>
<feature type="transmembrane region" description="Helical" evidence="1">
    <location>
        <begin position="319"/>
        <end position="338"/>
    </location>
</feature>
<feature type="transmembrane region" description="Helical" evidence="1">
    <location>
        <begin position="256"/>
        <end position="277"/>
    </location>
</feature>
<sequence>MKWSERFTKAGRGLAKAVGRYPLTLAFLLAAAIVNAMAIEDATILETTHNKLFAAFIVGAFLATLGQVIYEKIDGSTAKRWILSAVSAVLTGGYLWIIWGAPQFGMEIVVRTAALLSAIIIAIILVPSLKGKVNFNQSFLGAFKAFFIAGFFSGVIFAGLAIIIGAVDLLLFSVDEMLYAHTANIVFSLFAPIYFLSLIPNYWTAEEEIVDRTVACPRFLEILISNILIPLVSIFTVILVLYIGLNLRGEFWSENLIEPMLVSYSIVVIVIMFLSANLTNRFATLFRKVFPKVLIPLVVLQLVASVLKIGDVGLTHSRYYVIMYGVFAAVAGVVFSFLKPTKSSIIAMVFMAFSLLSTIPPVDAFGVSRRNQIGTLEQVLERNDMLVDGEIVPKADLPNDDKDMIINITEYIWRMGYTEDVSWLGPNFNYYNNFERTFGFKWDDFYNDGKMYRTFYRNQETAIDISGYDGLAHMRYFGENPKENLTDAVQIVHQGNTYELDWAIEGDVHNLILKDEAGNILASFDFNQVFVRFDAIEDMEEMRKGLTNEEATFEAVGNGADLKVIIESYEMYPTGRDSEEWSINSEFNALIDIKE</sequence>
<proteinExistence type="predicted"/>
<feature type="transmembrane region" description="Helical" evidence="1">
    <location>
        <begin position="219"/>
        <end position="244"/>
    </location>
</feature>
<dbReference type="AlphaFoldDB" id="A0A974XDH8"/>
<keyword evidence="1" id="KW-0812">Transmembrane</keyword>
<dbReference type="RefSeq" id="WP_207299184.1">
    <property type="nucleotide sequence ID" value="NZ_CP071444.1"/>
</dbReference>
<feature type="transmembrane region" description="Helical" evidence="1">
    <location>
        <begin position="21"/>
        <end position="39"/>
    </location>
</feature>
<feature type="transmembrane region" description="Helical" evidence="1">
    <location>
        <begin position="146"/>
        <end position="172"/>
    </location>
</feature>
<feature type="transmembrane region" description="Helical" evidence="1">
    <location>
        <begin position="345"/>
        <end position="362"/>
    </location>
</feature>